<dbReference type="EMBL" id="CP012034">
    <property type="protein sequence ID" value="AKP68171.1"/>
    <property type="molecule type" value="Genomic_DNA"/>
</dbReference>
<dbReference type="PATRIC" id="fig|1007676.4.peg.2412"/>
<dbReference type="OrthoDB" id="2304369at2"/>
<sequence>MNISLKLGTDNFLKNQLTSADTLLKPLFDSNGDHLLIKELTSTGDYKGIKGELDLSKEFYLLVYIKLNNEQMSLFEDKVYNKYPELVEKDNDPAIFRNHEDFHEFLLINSFKREDDLDRWKKLIYRVLKDGIQKSSAEPLGFFTKSYQLEEL</sequence>
<accession>A0A0H4QM29</accession>
<dbReference type="KEGG" id="lgn:ABM34_11925"/>
<name>A0A0H4QM29_9LACO</name>
<organism evidence="1 2">
    <name type="scientific">Companilactobacillus ginsenosidimutans</name>
    <dbReference type="NCBI Taxonomy" id="1007676"/>
    <lineage>
        <taxon>Bacteria</taxon>
        <taxon>Bacillati</taxon>
        <taxon>Bacillota</taxon>
        <taxon>Bacilli</taxon>
        <taxon>Lactobacillales</taxon>
        <taxon>Lactobacillaceae</taxon>
        <taxon>Companilactobacillus</taxon>
    </lineage>
</organism>
<gene>
    <name evidence="1" type="ORF">ABM34_11925</name>
</gene>
<evidence type="ECO:0000313" key="1">
    <source>
        <dbReference type="EMBL" id="AKP68171.1"/>
    </source>
</evidence>
<dbReference type="RefSeq" id="WP_048706015.1">
    <property type="nucleotide sequence ID" value="NZ_CP012034.1"/>
</dbReference>
<keyword evidence="2" id="KW-1185">Reference proteome</keyword>
<evidence type="ECO:0000313" key="2">
    <source>
        <dbReference type="Proteomes" id="UP000036106"/>
    </source>
</evidence>
<dbReference type="AlphaFoldDB" id="A0A0H4QM29"/>
<proteinExistence type="predicted"/>
<protein>
    <submittedName>
        <fullName evidence="1">Uncharacterized protein</fullName>
    </submittedName>
</protein>
<reference evidence="2" key="1">
    <citation type="submission" date="2015-07" db="EMBL/GenBank/DDBJ databases">
        <title>Lactobacillus ginsenosidimutans/EMML 3141/ whole genome sequencing.</title>
        <authorList>
            <person name="Kim M.K."/>
            <person name="Im W.-T."/>
            <person name="Srinivasan S."/>
            <person name="Lee J.-J."/>
        </authorList>
    </citation>
    <scope>NUCLEOTIDE SEQUENCE [LARGE SCALE GENOMIC DNA]</scope>
    <source>
        <strain evidence="2">EMML 3041</strain>
    </source>
</reference>
<dbReference type="Proteomes" id="UP000036106">
    <property type="component" value="Chromosome"/>
</dbReference>